<protein>
    <submittedName>
        <fullName evidence="2">(diamondback moth) hypothetical protein</fullName>
    </submittedName>
</protein>
<evidence type="ECO:0000313" key="2">
    <source>
        <dbReference type="EMBL" id="CAG9134041.1"/>
    </source>
</evidence>
<gene>
    <name evidence="2" type="ORF">PLXY2_LOCUS12306</name>
</gene>
<keyword evidence="3" id="KW-1185">Reference proteome</keyword>
<evidence type="ECO:0000256" key="1">
    <source>
        <dbReference type="SAM" id="MobiDB-lite"/>
    </source>
</evidence>
<reference evidence="2" key="1">
    <citation type="submission" date="2020-11" db="EMBL/GenBank/DDBJ databases">
        <authorList>
            <person name="Whiteford S."/>
        </authorList>
    </citation>
    <scope>NUCLEOTIDE SEQUENCE</scope>
</reference>
<proteinExistence type="predicted"/>
<dbReference type="AlphaFoldDB" id="A0A8S4G2D0"/>
<feature type="region of interest" description="Disordered" evidence="1">
    <location>
        <begin position="1"/>
        <end position="47"/>
    </location>
</feature>
<comment type="caution">
    <text evidence="2">The sequence shown here is derived from an EMBL/GenBank/DDBJ whole genome shotgun (WGS) entry which is preliminary data.</text>
</comment>
<dbReference type="Proteomes" id="UP000653454">
    <property type="component" value="Unassembled WGS sequence"/>
</dbReference>
<feature type="compositionally biased region" description="Basic and acidic residues" evidence="1">
    <location>
        <begin position="14"/>
        <end position="24"/>
    </location>
</feature>
<name>A0A8S4G2D0_PLUXY</name>
<evidence type="ECO:0000313" key="3">
    <source>
        <dbReference type="Proteomes" id="UP000653454"/>
    </source>
</evidence>
<sequence length="107" mass="11028">MQHPASASVGTGQENRKSTVDKKSPSGSADALGTHTDEGQGRHAGRHHRGVCVCVCVRHPGVEGPGNGGLFTGMANSESSCTPARSSESSAIERPGATLCSLRFHCE</sequence>
<dbReference type="EMBL" id="CAJHNJ030000071">
    <property type="protein sequence ID" value="CAG9134041.1"/>
    <property type="molecule type" value="Genomic_DNA"/>
</dbReference>
<accession>A0A8S4G2D0</accession>
<organism evidence="2 3">
    <name type="scientific">Plutella xylostella</name>
    <name type="common">Diamondback moth</name>
    <name type="synonym">Plutella maculipennis</name>
    <dbReference type="NCBI Taxonomy" id="51655"/>
    <lineage>
        <taxon>Eukaryota</taxon>
        <taxon>Metazoa</taxon>
        <taxon>Ecdysozoa</taxon>
        <taxon>Arthropoda</taxon>
        <taxon>Hexapoda</taxon>
        <taxon>Insecta</taxon>
        <taxon>Pterygota</taxon>
        <taxon>Neoptera</taxon>
        <taxon>Endopterygota</taxon>
        <taxon>Lepidoptera</taxon>
        <taxon>Glossata</taxon>
        <taxon>Ditrysia</taxon>
        <taxon>Yponomeutoidea</taxon>
        <taxon>Plutellidae</taxon>
        <taxon>Plutella</taxon>
    </lineage>
</organism>